<keyword evidence="2" id="KW-1133">Transmembrane helix</keyword>
<name>A0A6H1ZJN8_9ZZZZ</name>
<evidence type="ECO:0000313" key="3">
    <source>
        <dbReference type="EMBL" id="QJA47410.1"/>
    </source>
</evidence>
<accession>A0A6H1ZJN8</accession>
<feature type="compositionally biased region" description="Basic and acidic residues" evidence="1">
    <location>
        <begin position="127"/>
        <end position="146"/>
    </location>
</feature>
<keyword evidence="2" id="KW-0812">Transmembrane</keyword>
<dbReference type="AlphaFoldDB" id="A0A6H1ZJN8"/>
<feature type="region of interest" description="Disordered" evidence="1">
    <location>
        <begin position="127"/>
        <end position="156"/>
    </location>
</feature>
<gene>
    <name evidence="3" type="ORF">TM448A00666_0014</name>
    <name evidence="4" type="ORF">TM448B00795_0026</name>
</gene>
<evidence type="ECO:0000256" key="2">
    <source>
        <dbReference type="SAM" id="Phobius"/>
    </source>
</evidence>
<sequence>MDKEQLKKRAKRFFIAAIVIGMIMFVVSGVHWLFLIPAILFFVIAFLVFKDIRELDEEEDNVQEVVTDNLETKQINTEVKMEMNNEEKALILEVLSKDEELNVFLKVTNGQAKFALFERLRAELEAKAEKKPKQEKGKAEAEKDSKGEDEDIVVED</sequence>
<feature type="compositionally biased region" description="Acidic residues" evidence="1">
    <location>
        <begin position="147"/>
        <end position="156"/>
    </location>
</feature>
<evidence type="ECO:0000313" key="4">
    <source>
        <dbReference type="EMBL" id="QJH96712.1"/>
    </source>
</evidence>
<feature type="transmembrane region" description="Helical" evidence="2">
    <location>
        <begin position="12"/>
        <end position="27"/>
    </location>
</feature>
<keyword evidence="2" id="KW-0472">Membrane</keyword>
<dbReference type="EMBL" id="MT144659">
    <property type="protein sequence ID" value="QJH96712.1"/>
    <property type="molecule type" value="Genomic_DNA"/>
</dbReference>
<evidence type="ECO:0000256" key="1">
    <source>
        <dbReference type="SAM" id="MobiDB-lite"/>
    </source>
</evidence>
<proteinExistence type="predicted"/>
<reference evidence="3" key="1">
    <citation type="submission" date="2020-03" db="EMBL/GenBank/DDBJ databases">
        <title>The deep terrestrial virosphere.</title>
        <authorList>
            <person name="Holmfeldt K."/>
            <person name="Nilsson E."/>
            <person name="Simone D."/>
            <person name="Lopez-Fernandez M."/>
            <person name="Wu X."/>
            <person name="de Brujin I."/>
            <person name="Lundin D."/>
            <person name="Andersson A."/>
            <person name="Bertilsson S."/>
            <person name="Dopson M."/>
        </authorList>
    </citation>
    <scope>NUCLEOTIDE SEQUENCE</scope>
    <source>
        <strain evidence="3">TM448A00666</strain>
        <strain evidence="4">TM448B00795</strain>
    </source>
</reference>
<dbReference type="EMBL" id="MT144042">
    <property type="protein sequence ID" value="QJA47410.1"/>
    <property type="molecule type" value="Genomic_DNA"/>
</dbReference>
<protein>
    <submittedName>
        <fullName evidence="3">Uncharacterized protein</fullName>
    </submittedName>
</protein>
<organism evidence="3">
    <name type="scientific">viral metagenome</name>
    <dbReference type="NCBI Taxonomy" id="1070528"/>
    <lineage>
        <taxon>unclassified sequences</taxon>
        <taxon>metagenomes</taxon>
        <taxon>organismal metagenomes</taxon>
    </lineage>
</organism>